<keyword evidence="1" id="KW-1133">Transmembrane helix</keyword>
<dbReference type="Gene3D" id="3.30.10.20">
    <property type="match status" value="3"/>
</dbReference>
<evidence type="ECO:0000313" key="3">
    <source>
        <dbReference type="EMBL" id="HEC78374.1"/>
    </source>
</evidence>
<accession>A0A9C9ELU0</accession>
<dbReference type="Proteomes" id="UP000885826">
    <property type="component" value="Unassembled WGS sequence"/>
</dbReference>
<sequence>MYYNGAKIFVVSFIVSLFTSIIVCVLFFFVIMPLTKPSGDIVVPDLLGSTTEQARVITETRGLLLVVGGEEEDEKIGENLICRQTPLPGSMVGRKTTVTVFISKGSGKLVLPDFKGQGLSEATVKLSEMGLKVGEVKSEENSEVDKDKIISTIPPAGSRVKKGDVISVVLSRGVELVKVPRLIGKSLSTAKRLIENNGFKVGNVSWEVSIDYNVGIVMRQSPGAGRMAKKGSAINLVVATVLE</sequence>
<gene>
    <name evidence="3" type="ORF">ENI34_04430</name>
</gene>
<evidence type="ECO:0000256" key="1">
    <source>
        <dbReference type="SAM" id="Phobius"/>
    </source>
</evidence>
<dbReference type="EMBL" id="DRIG01000047">
    <property type="protein sequence ID" value="HEC78374.1"/>
    <property type="molecule type" value="Genomic_DNA"/>
</dbReference>
<feature type="domain" description="PASTA" evidence="2">
    <location>
        <begin position="36"/>
        <end position="104"/>
    </location>
</feature>
<reference evidence="3" key="1">
    <citation type="journal article" date="2020" name="mSystems">
        <title>Genome- and Community-Level Interaction Insights into Carbon Utilization and Element Cycling Functions of Hydrothermarchaeota in Hydrothermal Sediment.</title>
        <authorList>
            <person name="Zhou Z."/>
            <person name="Liu Y."/>
            <person name="Xu W."/>
            <person name="Pan J."/>
            <person name="Luo Z.H."/>
            <person name="Li M."/>
        </authorList>
    </citation>
    <scope>NUCLEOTIDE SEQUENCE</scope>
    <source>
        <strain evidence="3">HyVt-388</strain>
    </source>
</reference>
<evidence type="ECO:0000259" key="2">
    <source>
        <dbReference type="PROSITE" id="PS51178"/>
    </source>
</evidence>
<dbReference type="PROSITE" id="PS51178">
    <property type="entry name" value="PASTA"/>
    <property type="match status" value="3"/>
</dbReference>
<comment type="caution">
    <text evidence="3">The sequence shown here is derived from an EMBL/GenBank/DDBJ whole genome shotgun (WGS) entry which is preliminary data.</text>
</comment>
<feature type="domain" description="PASTA" evidence="2">
    <location>
        <begin position="105"/>
        <end position="172"/>
    </location>
</feature>
<organism evidence="3 4">
    <name type="scientific">candidate division WOR-3 bacterium</name>
    <dbReference type="NCBI Taxonomy" id="2052148"/>
    <lineage>
        <taxon>Bacteria</taxon>
        <taxon>Bacteria division WOR-3</taxon>
    </lineage>
</organism>
<feature type="domain" description="PASTA" evidence="2">
    <location>
        <begin position="173"/>
        <end position="240"/>
    </location>
</feature>
<name>A0A9C9ELU0_UNCW3</name>
<dbReference type="CDD" id="cd06577">
    <property type="entry name" value="PASTA_pknB"/>
    <property type="match status" value="3"/>
</dbReference>
<dbReference type="Pfam" id="PF03793">
    <property type="entry name" value="PASTA"/>
    <property type="match status" value="3"/>
</dbReference>
<feature type="transmembrane region" description="Helical" evidence="1">
    <location>
        <begin position="6"/>
        <end position="31"/>
    </location>
</feature>
<evidence type="ECO:0000313" key="4">
    <source>
        <dbReference type="Proteomes" id="UP000885826"/>
    </source>
</evidence>
<dbReference type="InterPro" id="IPR005543">
    <property type="entry name" value="PASTA_dom"/>
</dbReference>
<dbReference type="AlphaFoldDB" id="A0A9C9ELU0"/>
<keyword evidence="1" id="KW-0812">Transmembrane</keyword>
<dbReference type="SMART" id="SM00740">
    <property type="entry name" value="PASTA"/>
    <property type="match status" value="3"/>
</dbReference>
<keyword evidence="1" id="KW-0472">Membrane</keyword>
<proteinExistence type="predicted"/>
<protein>
    <submittedName>
        <fullName evidence="3">PASTA domain-containing protein</fullName>
    </submittedName>
</protein>